<organism evidence="2 3">
    <name type="scientific">Flagellimonas oceani</name>
    <dbReference type="NCBI Taxonomy" id="2698672"/>
    <lineage>
        <taxon>Bacteria</taxon>
        <taxon>Pseudomonadati</taxon>
        <taxon>Bacteroidota</taxon>
        <taxon>Flavobacteriia</taxon>
        <taxon>Flavobacteriales</taxon>
        <taxon>Flavobacteriaceae</taxon>
        <taxon>Flagellimonas</taxon>
    </lineage>
</organism>
<evidence type="ECO:0000313" key="3">
    <source>
        <dbReference type="Proteomes" id="UP000502928"/>
    </source>
</evidence>
<keyword evidence="1" id="KW-0472">Membrane</keyword>
<protein>
    <submittedName>
        <fullName evidence="2">Uncharacterized protein</fullName>
    </submittedName>
</protein>
<dbReference type="RefSeq" id="WP_166247254.1">
    <property type="nucleotide sequence ID" value="NZ_CP049616.1"/>
</dbReference>
<feature type="transmembrane region" description="Helical" evidence="1">
    <location>
        <begin position="87"/>
        <end position="108"/>
    </location>
</feature>
<dbReference type="KEGG" id="mut:GVT53_02420"/>
<dbReference type="EMBL" id="CP049616">
    <property type="protein sequence ID" value="QII43584.1"/>
    <property type="molecule type" value="Genomic_DNA"/>
</dbReference>
<dbReference type="Gene3D" id="1.25.40.10">
    <property type="entry name" value="Tetratricopeptide repeat domain"/>
    <property type="match status" value="1"/>
</dbReference>
<sequence length="245" mass="28063">MDREEAYWTREEQELFESCLLDQMTPAEKAGFESRMASDPTLKAKFLEFKALFGAIEEAGLRLAMDHFHEGVQDDGKERRLSTASRTVYRMAAAIAVLMTLGGIWYFYYPNDNERLFAAYYTPDPGLPTVMGNSDNYMFYEAMVDYKQEDYGTALQKWKGLLPGKMDNDTLNYFMGSAHLAKGEADKAISYFDRVLVHDSTPFRSEAAFYKGLAHLKMNEVREALKSLEHTSDDRARELAQKLKD</sequence>
<evidence type="ECO:0000313" key="2">
    <source>
        <dbReference type="EMBL" id="QII43584.1"/>
    </source>
</evidence>
<keyword evidence="1" id="KW-0812">Transmembrane</keyword>
<keyword evidence="1" id="KW-1133">Transmembrane helix</keyword>
<name>A0A6G7IZ42_9FLAO</name>
<keyword evidence="3" id="KW-1185">Reference proteome</keyword>
<dbReference type="InterPro" id="IPR011990">
    <property type="entry name" value="TPR-like_helical_dom_sf"/>
</dbReference>
<dbReference type="AlphaFoldDB" id="A0A6G7IZ42"/>
<accession>A0A6G7IZ42</accession>
<dbReference type="Proteomes" id="UP000502928">
    <property type="component" value="Chromosome"/>
</dbReference>
<proteinExistence type="predicted"/>
<evidence type="ECO:0000256" key="1">
    <source>
        <dbReference type="SAM" id="Phobius"/>
    </source>
</evidence>
<dbReference type="SUPFAM" id="SSF48452">
    <property type="entry name" value="TPR-like"/>
    <property type="match status" value="1"/>
</dbReference>
<reference evidence="2 3" key="1">
    <citation type="submission" date="2020-02" db="EMBL/GenBank/DDBJ databases">
        <title>Complete genome of Muricauda sp. 501str8.</title>
        <authorList>
            <person name="Dong B."/>
            <person name="Zhu S."/>
            <person name="Yang J."/>
            <person name="Chen J."/>
        </authorList>
    </citation>
    <scope>NUCLEOTIDE SEQUENCE [LARGE SCALE GENOMIC DNA]</scope>
    <source>
        <strain evidence="2 3">501str8</strain>
    </source>
</reference>
<gene>
    <name evidence="2" type="ORF">GVT53_02420</name>
</gene>